<name>A0ABQ8V291_9AGAR</name>
<dbReference type="Proteomes" id="UP001150217">
    <property type="component" value="Unassembled WGS sequence"/>
</dbReference>
<proteinExistence type="predicted"/>
<dbReference type="EMBL" id="JANVFT010000091">
    <property type="protein sequence ID" value="KAJ4470489.1"/>
    <property type="molecule type" value="Genomic_DNA"/>
</dbReference>
<sequence>MRVFGGGSGNVEVVVLHLTPLLDFHLDHLCGGNRCHNDYRNSTNYNGNATHNDYRGSVNYCGLTTHHKFNVTFFFVRLIAIDEYKGSLNNNAAPSYPKPSKT</sequence>
<keyword evidence="2" id="KW-1185">Reference proteome</keyword>
<organism evidence="1 2">
    <name type="scientific">Lentinula lateritia</name>
    <dbReference type="NCBI Taxonomy" id="40482"/>
    <lineage>
        <taxon>Eukaryota</taxon>
        <taxon>Fungi</taxon>
        <taxon>Dikarya</taxon>
        <taxon>Basidiomycota</taxon>
        <taxon>Agaricomycotina</taxon>
        <taxon>Agaricomycetes</taxon>
        <taxon>Agaricomycetidae</taxon>
        <taxon>Agaricales</taxon>
        <taxon>Marasmiineae</taxon>
        <taxon>Omphalotaceae</taxon>
        <taxon>Lentinula</taxon>
    </lineage>
</organism>
<evidence type="ECO:0000313" key="1">
    <source>
        <dbReference type="EMBL" id="KAJ4470489.1"/>
    </source>
</evidence>
<protein>
    <submittedName>
        <fullName evidence="1">Uncharacterized protein</fullName>
    </submittedName>
</protein>
<gene>
    <name evidence="1" type="ORF">C8R41DRAFT_614983</name>
</gene>
<reference evidence="1" key="1">
    <citation type="submission" date="2022-08" db="EMBL/GenBank/DDBJ databases">
        <title>A Global Phylogenomic Analysis of the Shiitake Genus Lentinula.</title>
        <authorList>
            <consortium name="DOE Joint Genome Institute"/>
            <person name="Sierra-Patev S."/>
            <person name="Min B."/>
            <person name="Naranjo-Ortiz M."/>
            <person name="Looney B."/>
            <person name="Konkel Z."/>
            <person name="Slot J.C."/>
            <person name="Sakamoto Y."/>
            <person name="Steenwyk J.L."/>
            <person name="Rokas A."/>
            <person name="Carro J."/>
            <person name="Camarero S."/>
            <person name="Ferreira P."/>
            <person name="Molpeceres G."/>
            <person name="Ruiz-Duenas F.J."/>
            <person name="Serrano A."/>
            <person name="Henrissat B."/>
            <person name="Drula E."/>
            <person name="Hughes K.W."/>
            <person name="Mata J.L."/>
            <person name="Ishikawa N.K."/>
            <person name="Vargas-Isla R."/>
            <person name="Ushijima S."/>
            <person name="Smith C.A."/>
            <person name="Ahrendt S."/>
            <person name="Andreopoulos W."/>
            <person name="He G."/>
            <person name="Labutti K."/>
            <person name="Lipzen A."/>
            <person name="Ng V."/>
            <person name="Riley R."/>
            <person name="Sandor L."/>
            <person name="Barry K."/>
            <person name="Martinez A.T."/>
            <person name="Xiao Y."/>
            <person name="Gibbons J.G."/>
            <person name="Terashima K."/>
            <person name="Grigoriev I.V."/>
            <person name="Hibbett D.S."/>
        </authorList>
    </citation>
    <scope>NUCLEOTIDE SEQUENCE</scope>
    <source>
        <strain evidence="1">RHP3577 ss4</strain>
    </source>
</reference>
<comment type="caution">
    <text evidence="1">The sequence shown here is derived from an EMBL/GenBank/DDBJ whole genome shotgun (WGS) entry which is preliminary data.</text>
</comment>
<evidence type="ECO:0000313" key="2">
    <source>
        <dbReference type="Proteomes" id="UP001150217"/>
    </source>
</evidence>
<accession>A0ABQ8V291</accession>